<evidence type="ECO:0008006" key="3">
    <source>
        <dbReference type="Google" id="ProtNLM"/>
    </source>
</evidence>
<sequence length="57" mass="6705">MVGQNLFLIIFELVEDLEMILAGRPWLFRKSIILFDRLCCGGKRSNQAYFIRVLDKN</sequence>
<evidence type="ECO:0000313" key="2">
    <source>
        <dbReference type="Proteomes" id="UP000593561"/>
    </source>
</evidence>
<organism evidence="1 2">
    <name type="scientific">Gossypium davidsonii</name>
    <name type="common">Davidson's cotton</name>
    <name type="synonym">Gossypium klotzschianum subsp. davidsonii</name>
    <dbReference type="NCBI Taxonomy" id="34287"/>
    <lineage>
        <taxon>Eukaryota</taxon>
        <taxon>Viridiplantae</taxon>
        <taxon>Streptophyta</taxon>
        <taxon>Embryophyta</taxon>
        <taxon>Tracheophyta</taxon>
        <taxon>Spermatophyta</taxon>
        <taxon>Magnoliopsida</taxon>
        <taxon>eudicotyledons</taxon>
        <taxon>Gunneridae</taxon>
        <taxon>Pentapetalae</taxon>
        <taxon>rosids</taxon>
        <taxon>malvids</taxon>
        <taxon>Malvales</taxon>
        <taxon>Malvaceae</taxon>
        <taxon>Malvoideae</taxon>
        <taxon>Gossypium</taxon>
    </lineage>
</organism>
<protein>
    <recommendedName>
        <fullName evidence="3">DUF4283 domain-containing protein</fullName>
    </recommendedName>
</protein>
<dbReference type="Proteomes" id="UP000593561">
    <property type="component" value="Unassembled WGS sequence"/>
</dbReference>
<gene>
    <name evidence="1" type="ORF">Godav_013383</name>
</gene>
<proteinExistence type="predicted"/>
<dbReference type="AlphaFoldDB" id="A0A7J8RGA9"/>
<evidence type="ECO:0000313" key="1">
    <source>
        <dbReference type="EMBL" id="MBA0612834.1"/>
    </source>
</evidence>
<reference evidence="1 2" key="1">
    <citation type="journal article" date="2019" name="Genome Biol. Evol.">
        <title>Insights into the evolution of the New World diploid cottons (Gossypium, subgenus Houzingenia) based on genome sequencing.</title>
        <authorList>
            <person name="Grover C.E."/>
            <person name="Arick M.A. 2nd"/>
            <person name="Thrash A."/>
            <person name="Conover J.L."/>
            <person name="Sanders W.S."/>
            <person name="Peterson D.G."/>
            <person name="Frelichowski J.E."/>
            <person name="Scheffler J.A."/>
            <person name="Scheffler B.E."/>
            <person name="Wendel J.F."/>
        </authorList>
    </citation>
    <scope>NUCLEOTIDE SEQUENCE [LARGE SCALE GENOMIC DNA]</scope>
    <source>
        <strain evidence="1">27</strain>
        <tissue evidence="1">Leaf</tissue>
    </source>
</reference>
<keyword evidence="2" id="KW-1185">Reference proteome</keyword>
<accession>A0A7J8RGA9</accession>
<comment type="caution">
    <text evidence="1">The sequence shown here is derived from an EMBL/GenBank/DDBJ whole genome shotgun (WGS) entry which is preliminary data.</text>
</comment>
<dbReference type="EMBL" id="JABFAC010000005">
    <property type="protein sequence ID" value="MBA0612834.1"/>
    <property type="molecule type" value="Genomic_DNA"/>
</dbReference>
<name>A0A7J8RGA9_GOSDV</name>